<evidence type="ECO:0000256" key="2">
    <source>
        <dbReference type="SAM" id="Phobius"/>
    </source>
</evidence>
<dbReference type="eggNOG" id="ENOG502SUTG">
    <property type="taxonomic scope" value="Eukaryota"/>
</dbReference>
<dbReference type="Proteomes" id="UP000008141">
    <property type="component" value="Unassembled WGS sequence"/>
</dbReference>
<feature type="transmembrane region" description="Helical" evidence="2">
    <location>
        <begin position="157"/>
        <end position="180"/>
    </location>
</feature>
<dbReference type="GeneID" id="17352350"/>
<proteinExistence type="predicted"/>
<evidence type="ECO:0000313" key="4">
    <source>
        <dbReference type="Proteomes" id="UP000008141"/>
    </source>
</evidence>
<reference evidence="3 4" key="1">
    <citation type="journal article" date="2010" name="Plant Cell">
        <title>The Chlorella variabilis NC64A genome reveals adaptation to photosymbiosis, coevolution with viruses, and cryptic sex.</title>
        <authorList>
            <person name="Blanc G."/>
            <person name="Duncan G."/>
            <person name="Agarkova I."/>
            <person name="Borodovsky M."/>
            <person name="Gurnon J."/>
            <person name="Kuo A."/>
            <person name="Lindquist E."/>
            <person name="Lucas S."/>
            <person name="Pangilinan J."/>
            <person name="Polle J."/>
            <person name="Salamov A."/>
            <person name="Terry A."/>
            <person name="Yamada T."/>
            <person name="Dunigan D.D."/>
            <person name="Grigoriev I.V."/>
            <person name="Claverie J.M."/>
            <person name="Van Etten J.L."/>
        </authorList>
    </citation>
    <scope>NUCLEOTIDE SEQUENCE [LARGE SCALE GENOMIC DNA]</scope>
    <source>
        <strain evidence="3 4">NC64A</strain>
    </source>
</reference>
<accession>E1ZMW4</accession>
<evidence type="ECO:0000313" key="3">
    <source>
        <dbReference type="EMBL" id="EFN52761.1"/>
    </source>
</evidence>
<evidence type="ECO:0000256" key="1">
    <source>
        <dbReference type="SAM" id="MobiDB-lite"/>
    </source>
</evidence>
<dbReference type="EMBL" id="GL433854">
    <property type="protein sequence ID" value="EFN52761.1"/>
    <property type="molecule type" value="Genomic_DNA"/>
</dbReference>
<dbReference type="InParanoid" id="E1ZMW4"/>
<protein>
    <submittedName>
        <fullName evidence="3">Uncharacterized protein</fullName>
    </submittedName>
</protein>
<gene>
    <name evidence="3" type="ORF">CHLNCDRAFT_138367</name>
</gene>
<sequence length="330" mass="34708">MRDTLALSANRLRAILVSSISLLAASALPIVSYIYVYRHATAALGPFAWTHWAVCGVACSLGIVAHSMSNRVLLALHAALCCMLGAALGGFDTAFWYQLTNRCQTLQAVFQGCQQCTCAATNTCAAANFQTDANCQSCTAYPTEACDPALQEAQKLVIAFTGLSAVVFLALPTFYSLLVLARLEASAAVTAARRQMVSFAVDSQTTMVESNEKPSVTPAMLAAWVSFLLGTADPDSVAIADRCRSVLSARGFELDIKPTSSKRKEKGKGKGRPGKRAGGSKELVADSSSAGMAQEAEAYEAAESGAGGSSSRPARSAQVVADRRVQFVVK</sequence>
<name>E1ZMW4_CHLVA</name>
<organism evidence="4">
    <name type="scientific">Chlorella variabilis</name>
    <name type="common">Green alga</name>
    <dbReference type="NCBI Taxonomy" id="554065"/>
    <lineage>
        <taxon>Eukaryota</taxon>
        <taxon>Viridiplantae</taxon>
        <taxon>Chlorophyta</taxon>
        <taxon>core chlorophytes</taxon>
        <taxon>Trebouxiophyceae</taxon>
        <taxon>Chlorellales</taxon>
        <taxon>Chlorellaceae</taxon>
        <taxon>Chlorella clade</taxon>
        <taxon>Chlorella</taxon>
    </lineage>
</organism>
<feature type="transmembrane region" description="Helical" evidence="2">
    <location>
        <begin position="12"/>
        <end position="35"/>
    </location>
</feature>
<keyword evidence="2" id="KW-0472">Membrane</keyword>
<feature type="compositionally biased region" description="Low complexity" evidence="1">
    <location>
        <begin position="290"/>
        <end position="317"/>
    </location>
</feature>
<dbReference type="KEGG" id="cvr:CHLNCDRAFT_138367"/>
<keyword evidence="4" id="KW-1185">Reference proteome</keyword>
<feature type="transmembrane region" description="Helical" evidence="2">
    <location>
        <begin position="72"/>
        <end position="91"/>
    </location>
</feature>
<keyword evidence="2" id="KW-0812">Transmembrane</keyword>
<feature type="compositionally biased region" description="Basic residues" evidence="1">
    <location>
        <begin position="260"/>
        <end position="275"/>
    </location>
</feature>
<dbReference type="OrthoDB" id="515051at2759"/>
<dbReference type="RefSeq" id="XP_005844863.1">
    <property type="nucleotide sequence ID" value="XM_005844801.1"/>
</dbReference>
<dbReference type="AlphaFoldDB" id="E1ZMW4"/>
<feature type="transmembrane region" description="Helical" evidence="2">
    <location>
        <begin position="47"/>
        <end position="65"/>
    </location>
</feature>
<keyword evidence="2" id="KW-1133">Transmembrane helix</keyword>
<feature type="region of interest" description="Disordered" evidence="1">
    <location>
        <begin position="258"/>
        <end position="318"/>
    </location>
</feature>